<feature type="region of interest" description="Disordered" evidence="17">
    <location>
        <begin position="51"/>
        <end position="72"/>
    </location>
</feature>
<evidence type="ECO:0000256" key="17">
    <source>
        <dbReference type="SAM" id="MobiDB-lite"/>
    </source>
</evidence>
<dbReference type="AlphaFoldDB" id="W9ZNV3"/>
<accession>W9ZNV3</accession>
<protein>
    <recommendedName>
        <fullName evidence="4">NADH dehydrogenase [ubiquinone] 1 beta subcomplex subunit 11, mitochondrial</fullName>
    </recommendedName>
    <alternativeName>
        <fullName evidence="15">Complex I-ESSS</fullName>
    </alternativeName>
    <alternativeName>
        <fullName evidence="14">NADH-ubiquinone oxidoreductase ESSS subunit</fullName>
    </alternativeName>
</protein>
<keyword evidence="11" id="KW-1133">Transmembrane helix</keyword>
<comment type="subunit">
    <text evidence="16">Complex I is composed of 45 different subunits. Interacts with BCAP31.</text>
</comment>
<evidence type="ECO:0000256" key="9">
    <source>
        <dbReference type="ARBA" id="ARBA00022946"/>
    </source>
</evidence>
<dbReference type="PANTHER" id="PTHR40637">
    <property type="entry name" value="ESSS SUBUNIT OF NADH:UBIQUINONE OXIDOREDUCTASE (COMPLEX I) PROTEIN"/>
    <property type="match status" value="1"/>
</dbReference>
<keyword evidence="8" id="KW-0999">Mitochondrion inner membrane</keyword>
<evidence type="ECO:0000256" key="4">
    <source>
        <dbReference type="ARBA" id="ARBA00018632"/>
    </source>
</evidence>
<dbReference type="PANTHER" id="PTHR40637:SF1">
    <property type="entry name" value="ESSS SUBUNIT OF NADH:UBIQUINONE OXIDOREDUCTASE (COMPLEX I) PROTEIN"/>
    <property type="match status" value="1"/>
</dbReference>
<feature type="compositionally biased region" description="Low complexity" evidence="17">
    <location>
        <begin position="51"/>
        <end position="60"/>
    </location>
</feature>
<comment type="subcellular location">
    <subcellularLocation>
        <location evidence="2">Mitochondrion inner membrane</location>
        <topology evidence="2">Single-pass membrane protein</topology>
    </subcellularLocation>
</comment>
<dbReference type="STRING" id="1182541.W9ZNV3"/>
<evidence type="ECO:0000256" key="1">
    <source>
        <dbReference type="ARBA" id="ARBA00003195"/>
    </source>
</evidence>
<keyword evidence="19" id="KW-1185">Reference proteome</keyword>
<evidence type="ECO:0000313" key="19">
    <source>
        <dbReference type="Proteomes" id="UP000019484"/>
    </source>
</evidence>
<reference evidence="18 19" key="1">
    <citation type="submission" date="2013-03" db="EMBL/GenBank/DDBJ databases">
        <title>The Genome Sequence of Capronia coronata CBS 617.96.</title>
        <authorList>
            <consortium name="The Broad Institute Genomics Platform"/>
            <person name="Cuomo C."/>
            <person name="de Hoog S."/>
            <person name="Gorbushina A."/>
            <person name="Walker B."/>
            <person name="Young S.K."/>
            <person name="Zeng Q."/>
            <person name="Gargeya S."/>
            <person name="Fitzgerald M."/>
            <person name="Haas B."/>
            <person name="Abouelleil A."/>
            <person name="Allen A.W."/>
            <person name="Alvarado L."/>
            <person name="Arachchi H.M."/>
            <person name="Berlin A.M."/>
            <person name="Chapman S.B."/>
            <person name="Gainer-Dewar J."/>
            <person name="Goldberg J."/>
            <person name="Griggs A."/>
            <person name="Gujja S."/>
            <person name="Hansen M."/>
            <person name="Howarth C."/>
            <person name="Imamovic A."/>
            <person name="Ireland A."/>
            <person name="Larimer J."/>
            <person name="McCowan C."/>
            <person name="Murphy C."/>
            <person name="Pearson M."/>
            <person name="Poon T.W."/>
            <person name="Priest M."/>
            <person name="Roberts A."/>
            <person name="Saif S."/>
            <person name="Shea T."/>
            <person name="Sisk P."/>
            <person name="Sykes S."/>
            <person name="Wortman J."/>
            <person name="Nusbaum C."/>
            <person name="Birren B."/>
        </authorList>
    </citation>
    <scope>NUCLEOTIDE SEQUENCE [LARGE SCALE GENOMIC DNA]</scope>
    <source>
        <strain evidence="18 19">CBS 617.96</strain>
    </source>
</reference>
<dbReference type="InterPro" id="IPR019329">
    <property type="entry name" value="NADH_UbQ_OxRdtase_ESSS_su"/>
</dbReference>
<organism evidence="18 19">
    <name type="scientific">Capronia coronata CBS 617.96</name>
    <dbReference type="NCBI Taxonomy" id="1182541"/>
    <lineage>
        <taxon>Eukaryota</taxon>
        <taxon>Fungi</taxon>
        <taxon>Dikarya</taxon>
        <taxon>Ascomycota</taxon>
        <taxon>Pezizomycotina</taxon>
        <taxon>Eurotiomycetes</taxon>
        <taxon>Chaetothyriomycetidae</taxon>
        <taxon>Chaetothyriales</taxon>
        <taxon>Herpotrichiellaceae</taxon>
        <taxon>Capronia</taxon>
    </lineage>
</organism>
<keyword evidence="12" id="KW-0496">Mitochondrion</keyword>
<keyword evidence="7" id="KW-0812">Transmembrane</keyword>
<evidence type="ECO:0000256" key="5">
    <source>
        <dbReference type="ARBA" id="ARBA00022448"/>
    </source>
</evidence>
<comment type="function">
    <text evidence="1">Accessory subunit of the mitochondrial membrane respiratory chain NADH dehydrogenase (Complex I), that is believed not to be involved in catalysis. Complex I functions in the transfer of electrons from NADH to the respiratory chain. The immediate electron acceptor for the enzyme is believed to be ubiquinone.</text>
</comment>
<evidence type="ECO:0000256" key="14">
    <source>
        <dbReference type="ARBA" id="ARBA00030753"/>
    </source>
</evidence>
<feature type="region of interest" description="Disordered" evidence="17">
    <location>
        <begin position="221"/>
        <end position="242"/>
    </location>
</feature>
<evidence type="ECO:0000256" key="11">
    <source>
        <dbReference type="ARBA" id="ARBA00022989"/>
    </source>
</evidence>
<dbReference type="eggNOG" id="ENOG502S7S9">
    <property type="taxonomic scope" value="Eukaryota"/>
</dbReference>
<dbReference type="GO" id="GO:0005743">
    <property type="term" value="C:mitochondrial inner membrane"/>
    <property type="evidence" value="ECO:0007669"/>
    <property type="project" value="UniProtKB-SubCell"/>
</dbReference>
<keyword evidence="13" id="KW-0472">Membrane</keyword>
<feature type="compositionally biased region" description="Basic and acidic residues" evidence="17">
    <location>
        <begin position="228"/>
        <end position="242"/>
    </location>
</feature>
<evidence type="ECO:0000256" key="10">
    <source>
        <dbReference type="ARBA" id="ARBA00022982"/>
    </source>
</evidence>
<keyword evidence="6" id="KW-0679">Respiratory chain</keyword>
<dbReference type="HOGENOM" id="CLU_894278_0_0_1"/>
<evidence type="ECO:0000256" key="12">
    <source>
        <dbReference type="ARBA" id="ARBA00023128"/>
    </source>
</evidence>
<dbReference type="EMBL" id="AMWN01000001">
    <property type="protein sequence ID" value="EXJ96174.1"/>
    <property type="molecule type" value="Genomic_DNA"/>
</dbReference>
<dbReference type="Pfam" id="PF10183">
    <property type="entry name" value="ESSS"/>
    <property type="match status" value="1"/>
</dbReference>
<dbReference type="GeneID" id="19156202"/>
<gene>
    <name evidence="18" type="ORF">A1O1_01300</name>
</gene>
<evidence type="ECO:0000256" key="6">
    <source>
        <dbReference type="ARBA" id="ARBA00022660"/>
    </source>
</evidence>
<evidence type="ECO:0000256" key="3">
    <source>
        <dbReference type="ARBA" id="ARBA00008915"/>
    </source>
</evidence>
<comment type="similarity">
    <text evidence="3">Belongs to the complex I NDUFB11 subunit family.</text>
</comment>
<dbReference type="Proteomes" id="UP000019484">
    <property type="component" value="Unassembled WGS sequence"/>
</dbReference>
<evidence type="ECO:0000256" key="13">
    <source>
        <dbReference type="ARBA" id="ARBA00023136"/>
    </source>
</evidence>
<name>W9ZNV3_9EURO</name>
<proteinExistence type="inferred from homology"/>
<evidence type="ECO:0000256" key="7">
    <source>
        <dbReference type="ARBA" id="ARBA00022692"/>
    </source>
</evidence>
<dbReference type="OrthoDB" id="2147978at2759"/>
<sequence>MLIFVTGVSPLVQLPELARNGLARFNLDFKFIDLQQHLMVSSSRRLIIRPPRSESSGTLSQPPPPPLPASLPLAQPTPLEAYLCEAPGDRFDPNFRPPHLGSAASQSTYLPTSPLLSSPLFCLVESSRRISHTSTLVALHCTFEKDRSDRRLQTETSTTTTTSTRAGIATYQAIMFHRLPRVAVLSRLSQPLVQSSSFSAATRAPLSIIRSRTPLRLASTHSATHGAAKHDDHGHGGHDDHFDPPGGWLWGERPGDKYEKEGWEPFAYFFVAAWVVAVAAYTMKEDTTIQTWALEEARRRLEKEGFFEESK</sequence>
<keyword evidence="9" id="KW-0809">Transit peptide</keyword>
<keyword evidence="10" id="KW-0249">Electron transport</keyword>
<dbReference type="RefSeq" id="XP_007720403.1">
    <property type="nucleotide sequence ID" value="XM_007722213.1"/>
</dbReference>
<evidence type="ECO:0000256" key="2">
    <source>
        <dbReference type="ARBA" id="ARBA00004434"/>
    </source>
</evidence>
<evidence type="ECO:0000256" key="15">
    <source>
        <dbReference type="ARBA" id="ARBA00031387"/>
    </source>
</evidence>
<comment type="caution">
    <text evidence="18">The sequence shown here is derived from an EMBL/GenBank/DDBJ whole genome shotgun (WGS) entry which is preliminary data.</text>
</comment>
<evidence type="ECO:0000256" key="8">
    <source>
        <dbReference type="ARBA" id="ARBA00022792"/>
    </source>
</evidence>
<evidence type="ECO:0000313" key="18">
    <source>
        <dbReference type="EMBL" id="EXJ96174.1"/>
    </source>
</evidence>
<evidence type="ECO:0000256" key="16">
    <source>
        <dbReference type="ARBA" id="ARBA00046528"/>
    </source>
</evidence>
<keyword evidence="5" id="KW-0813">Transport</keyword>